<accession>A0A5K7XDK3</accession>
<sequence>MTAASNPPSAARSPLQFAAGAIVVGAIVGAIGWTQNHDQFFASYLVAWLFWNGLALGSMALQLLHNLTGGKWGDRIRPYLRATTGMIPIMAILFIPIAMNLDKIYEWANLAIVKDDSMLQYKANFYLNQKFFLIRAAIYFTLWFLLIGLLSWQARTNAAPDSPAHHRFRRFSGVGLGLHGLAVTFSSIDWMMSLEPHWFSAIYGVIMFAAQGVGALALSIFLATRDARRQPSLTPYEVDQFHDLGKLLSGLIMFWMYVNFSQLFIIWYGNLPEEVVWVIRRLAHGWLWVAVSLLVFHWMVPFFGLLNRDWKRDPARLGFMALMIVVMEWVMYVWYVEPAAQAYFEHLAHLAHDAGHAAAEAAHEGAHDAAKTEHHGFFPWIDAGLTVAIGGVWWLVFNRRRPKTFAQAEAAASKQKKKKGGHH</sequence>
<dbReference type="PANTHER" id="PTHR43044:SF1">
    <property type="entry name" value="QUINOL:CYTOCHROME C OXIDOREDUCTASE QUINONE-BINDING SUBUNIT 2"/>
    <property type="match status" value="1"/>
</dbReference>
<name>A0A5K7XDK3_9BACT</name>
<keyword evidence="1" id="KW-0472">Membrane</keyword>
<feature type="transmembrane region" description="Helical" evidence="1">
    <location>
        <begin position="244"/>
        <end position="266"/>
    </location>
</feature>
<keyword evidence="1" id="KW-0812">Transmembrane</keyword>
<evidence type="ECO:0000256" key="1">
    <source>
        <dbReference type="SAM" id="Phobius"/>
    </source>
</evidence>
<dbReference type="PANTHER" id="PTHR43044">
    <property type="match status" value="1"/>
</dbReference>
<feature type="transmembrane region" description="Helical" evidence="1">
    <location>
        <begin position="45"/>
        <end position="67"/>
    </location>
</feature>
<keyword evidence="1" id="KW-1133">Transmembrane helix</keyword>
<evidence type="ECO:0000313" key="2">
    <source>
        <dbReference type="EMBL" id="BBO34894.1"/>
    </source>
</evidence>
<protein>
    <submittedName>
        <fullName evidence="2">Alternative complex III subunit ActF</fullName>
    </submittedName>
</protein>
<evidence type="ECO:0000313" key="3">
    <source>
        <dbReference type="Proteomes" id="UP000326837"/>
    </source>
</evidence>
<proteinExistence type="predicted"/>
<feature type="transmembrane region" description="Helical" evidence="1">
    <location>
        <begin position="317"/>
        <end position="335"/>
    </location>
</feature>
<dbReference type="RefSeq" id="WP_152100382.1">
    <property type="nucleotide sequence ID" value="NZ_AP021861.1"/>
</dbReference>
<feature type="transmembrane region" description="Helical" evidence="1">
    <location>
        <begin position="79"/>
        <end position="99"/>
    </location>
</feature>
<reference evidence="3" key="1">
    <citation type="submission" date="2019-10" db="EMBL/GenBank/DDBJ databases">
        <title>Lacipirellula parvula gen. nov., sp. nov., representing a lineage of planctomycetes widespread in freshwater anoxic habitats, and description of the family Lacipirellulaceae.</title>
        <authorList>
            <person name="Dedysh S.N."/>
            <person name="Kulichevskaya I.S."/>
            <person name="Beletsky A.V."/>
            <person name="Rakitin A.L."/>
            <person name="Mardanov A.V."/>
            <person name="Ivanova A.A."/>
            <person name="Saltykova V.X."/>
            <person name="Rijpstra W.I.C."/>
            <person name="Sinninghe Damste J.S."/>
            <person name="Ravin N.V."/>
        </authorList>
    </citation>
    <scope>NUCLEOTIDE SEQUENCE [LARGE SCALE GENOMIC DNA]</scope>
    <source>
        <strain evidence="3">PX69</strain>
    </source>
</reference>
<dbReference type="Proteomes" id="UP000326837">
    <property type="component" value="Chromosome"/>
</dbReference>
<gene>
    <name evidence="2" type="ORF">PLANPX_4506</name>
</gene>
<feature type="transmembrane region" description="Helical" evidence="1">
    <location>
        <begin position="15"/>
        <end position="33"/>
    </location>
</feature>
<dbReference type="AlphaFoldDB" id="A0A5K7XDK3"/>
<feature type="transmembrane region" description="Helical" evidence="1">
    <location>
        <begin position="173"/>
        <end position="192"/>
    </location>
</feature>
<keyword evidence="3" id="KW-1185">Reference proteome</keyword>
<feature type="transmembrane region" description="Helical" evidence="1">
    <location>
        <begin position="286"/>
        <end position="305"/>
    </location>
</feature>
<feature type="transmembrane region" description="Helical" evidence="1">
    <location>
        <begin position="198"/>
        <end position="223"/>
    </location>
</feature>
<dbReference type="KEGG" id="lpav:PLANPX_4506"/>
<feature type="transmembrane region" description="Helical" evidence="1">
    <location>
        <begin position="132"/>
        <end position="152"/>
    </location>
</feature>
<dbReference type="EMBL" id="AP021861">
    <property type="protein sequence ID" value="BBO34894.1"/>
    <property type="molecule type" value="Genomic_DNA"/>
</dbReference>
<organism evidence="2 3">
    <name type="scientific">Lacipirellula parvula</name>
    <dbReference type="NCBI Taxonomy" id="2650471"/>
    <lineage>
        <taxon>Bacteria</taxon>
        <taxon>Pseudomonadati</taxon>
        <taxon>Planctomycetota</taxon>
        <taxon>Planctomycetia</taxon>
        <taxon>Pirellulales</taxon>
        <taxon>Lacipirellulaceae</taxon>
        <taxon>Lacipirellula</taxon>
    </lineage>
</organism>
<feature type="transmembrane region" description="Helical" evidence="1">
    <location>
        <begin position="377"/>
        <end position="397"/>
    </location>
</feature>